<dbReference type="Pfam" id="PF07332">
    <property type="entry name" value="Phage_holin_3_6"/>
    <property type="match status" value="1"/>
</dbReference>
<keyword evidence="1" id="KW-0812">Transmembrane</keyword>
<evidence type="ECO:0000313" key="2">
    <source>
        <dbReference type="EMBL" id="NYS95278.1"/>
    </source>
</evidence>
<dbReference type="Proteomes" id="UP000561011">
    <property type="component" value="Unassembled WGS sequence"/>
</dbReference>
<dbReference type="InterPro" id="IPR009937">
    <property type="entry name" value="Phage_holin_3_6"/>
</dbReference>
<dbReference type="AlphaFoldDB" id="A0A853F2M8"/>
<feature type="transmembrane region" description="Helical" evidence="1">
    <location>
        <begin position="86"/>
        <end position="109"/>
    </location>
</feature>
<organism evidence="2 3">
    <name type="scientific">Sanguibacter inulinus</name>
    <dbReference type="NCBI Taxonomy" id="60922"/>
    <lineage>
        <taxon>Bacteria</taxon>
        <taxon>Bacillati</taxon>
        <taxon>Actinomycetota</taxon>
        <taxon>Actinomycetes</taxon>
        <taxon>Micrococcales</taxon>
        <taxon>Sanguibacteraceae</taxon>
        <taxon>Sanguibacter</taxon>
    </lineage>
</organism>
<dbReference type="EMBL" id="JACBYE010000064">
    <property type="protein sequence ID" value="NYS95278.1"/>
    <property type="molecule type" value="Genomic_DNA"/>
</dbReference>
<evidence type="ECO:0000313" key="3">
    <source>
        <dbReference type="Proteomes" id="UP000561011"/>
    </source>
</evidence>
<proteinExistence type="predicted"/>
<comment type="caution">
    <text evidence="2">The sequence shown here is derived from an EMBL/GenBank/DDBJ whole genome shotgun (WGS) entry which is preliminary data.</text>
</comment>
<evidence type="ECO:0000256" key="1">
    <source>
        <dbReference type="SAM" id="Phobius"/>
    </source>
</evidence>
<dbReference type="RefSeq" id="WP_179914475.1">
    <property type="nucleotide sequence ID" value="NZ_JACBYE010000064.1"/>
</dbReference>
<reference evidence="2 3" key="1">
    <citation type="submission" date="2020-07" db="EMBL/GenBank/DDBJ databases">
        <title>MOT database genomes.</title>
        <authorList>
            <person name="Joseph S."/>
            <person name="Aduse-Opoku J."/>
            <person name="Hashim A."/>
            <person name="Wade W."/>
            <person name="Curtis M."/>
        </authorList>
    </citation>
    <scope>NUCLEOTIDE SEQUENCE [LARGE SCALE GENOMIC DNA]</scope>
    <source>
        <strain evidence="2 3">DSM 100099</strain>
    </source>
</reference>
<sequence length="140" mass="14200">MSQKDSGLPGSSSEQTSIGTLVGRLSEQLSRLVRAEIASAKAELSAKAKSLGIGIALVVVGAVLALYALGFLLYAGVAGLSNVVPVWLAALIVGVVLLLLTALLALVGLKLLKKGSPPSPEITVKSIKDDVAAVKEGLKS</sequence>
<keyword evidence="1" id="KW-0472">Membrane</keyword>
<keyword evidence="1" id="KW-1133">Transmembrane helix</keyword>
<accession>A0A853F2M8</accession>
<protein>
    <submittedName>
        <fullName evidence="2">Phage holin family protein</fullName>
    </submittedName>
</protein>
<name>A0A853F2M8_9MICO</name>
<feature type="transmembrane region" description="Helical" evidence="1">
    <location>
        <begin position="51"/>
        <end position="74"/>
    </location>
</feature>
<keyword evidence="3" id="KW-1185">Reference proteome</keyword>
<gene>
    <name evidence="2" type="ORF">HZZ10_17370</name>
</gene>